<keyword evidence="4 11" id="KW-0813">Transport</keyword>
<dbReference type="InterPro" id="IPR006885">
    <property type="entry name" value="NADH_UbQ_FeS_4_mit-like"/>
</dbReference>
<comment type="subcellular location">
    <subcellularLocation>
        <location evidence="11">Mitochondrion inner membrane</location>
        <topology evidence="11">Peripheral membrane protein</topology>
        <orientation evidence="11">Matrix side</orientation>
    </subcellularLocation>
</comment>
<evidence type="ECO:0000256" key="5">
    <source>
        <dbReference type="ARBA" id="ARBA00022660"/>
    </source>
</evidence>
<evidence type="ECO:0000256" key="9">
    <source>
        <dbReference type="ARBA" id="ARBA00023128"/>
    </source>
</evidence>
<keyword evidence="5 11" id="KW-0679">Respiratory chain</keyword>
<organism evidence="12 13">
    <name type="scientific">Brassicogethes aeneus</name>
    <name type="common">Rape pollen beetle</name>
    <name type="synonym">Meligethes aeneus</name>
    <dbReference type="NCBI Taxonomy" id="1431903"/>
    <lineage>
        <taxon>Eukaryota</taxon>
        <taxon>Metazoa</taxon>
        <taxon>Ecdysozoa</taxon>
        <taxon>Arthropoda</taxon>
        <taxon>Hexapoda</taxon>
        <taxon>Insecta</taxon>
        <taxon>Pterygota</taxon>
        <taxon>Neoptera</taxon>
        <taxon>Endopterygota</taxon>
        <taxon>Coleoptera</taxon>
        <taxon>Polyphaga</taxon>
        <taxon>Cucujiformia</taxon>
        <taxon>Nitidulidae</taxon>
        <taxon>Meligethinae</taxon>
        <taxon>Brassicogethes</taxon>
    </lineage>
</organism>
<protein>
    <recommendedName>
        <fullName evidence="3 11">NADH dehydrogenase [ubiquinone] iron-sulfur protein 4, mitochondrial</fullName>
    </recommendedName>
</protein>
<evidence type="ECO:0000256" key="2">
    <source>
        <dbReference type="ARBA" id="ARBA00005882"/>
    </source>
</evidence>
<dbReference type="FunFam" id="3.30.160.190:FF:000001">
    <property type="entry name" value="NADH-ubiquinone oxidoreductase 21 kDa subunit mitochondrial"/>
    <property type="match status" value="1"/>
</dbReference>
<dbReference type="AlphaFoldDB" id="A0A9P0AXF4"/>
<keyword evidence="7 11" id="KW-0809">Transit peptide</keyword>
<evidence type="ECO:0000313" key="13">
    <source>
        <dbReference type="Proteomes" id="UP001154078"/>
    </source>
</evidence>
<dbReference type="Pfam" id="PF04800">
    <property type="entry name" value="NDUS4"/>
    <property type="match status" value="1"/>
</dbReference>
<dbReference type="Gene3D" id="3.30.160.190">
    <property type="entry name" value="atu1810 like domain"/>
    <property type="match status" value="1"/>
</dbReference>
<reference evidence="12" key="1">
    <citation type="submission" date="2021-12" db="EMBL/GenBank/DDBJ databases">
        <authorList>
            <person name="King R."/>
        </authorList>
    </citation>
    <scope>NUCLEOTIDE SEQUENCE</scope>
</reference>
<proteinExistence type="inferred from homology"/>
<dbReference type="EMBL" id="OV121133">
    <property type="protein sequence ID" value="CAH0550604.1"/>
    <property type="molecule type" value="Genomic_DNA"/>
</dbReference>
<evidence type="ECO:0000313" key="12">
    <source>
        <dbReference type="EMBL" id="CAH0550604.1"/>
    </source>
</evidence>
<dbReference type="PANTHER" id="PTHR12219:SF8">
    <property type="entry name" value="NADH DEHYDROGENASE [UBIQUINONE] IRON-SULFUR PROTEIN 4, MITOCHONDRIAL"/>
    <property type="match status" value="1"/>
</dbReference>
<evidence type="ECO:0000256" key="7">
    <source>
        <dbReference type="ARBA" id="ARBA00022946"/>
    </source>
</evidence>
<keyword evidence="6 11" id="KW-0999">Mitochondrion inner membrane</keyword>
<comment type="function">
    <text evidence="1 11">Accessory subunit of the mitochondrial membrane respiratory chain NADH dehydrogenase (Complex I), that is believed not to be involved in catalysis. Complex I functions in the transfer of electrons from NADH to the respiratory chain. The immediate electron acceptor for the enzyme is believed to be ubiquinone.</text>
</comment>
<dbReference type="InterPro" id="IPR038532">
    <property type="entry name" value="NDUFS4-like_sf"/>
</dbReference>
<dbReference type="OrthoDB" id="3089at2759"/>
<evidence type="ECO:0000256" key="1">
    <source>
        <dbReference type="ARBA" id="ARBA00003195"/>
    </source>
</evidence>
<dbReference type="PANTHER" id="PTHR12219">
    <property type="entry name" value="NADH-UBIQUINONE OXIDOREDUCTASE"/>
    <property type="match status" value="1"/>
</dbReference>
<gene>
    <name evidence="12" type="ORF">MELIAE_LOCUS3381</name>
</gene>
<accession>A0A9P0AXF4</accession>
<keyword evidence="8 11" id="KW-0249">Electron transport</keyword>
<sequence length="193" mass="22115">MALIMLRSRALTLCSNNLKWTSATISTSAPTFSDDVNKAVKQKEPKQVENNIALLNPDEVEHKQKMKGYITVEGAPDVSLISGIPEEHIKGRRVRIYEPPKNAMQSGTNNIGHWEMEFDNRERWENPLMGWASTGDPLSNMKIQFSTKEDAMDYCAKNGWEYFVQESSHDKPFKPKNYGINFSWNKRTRTSTK</sequence>
<dbReference type="GO" id="GO:0022900">
    <property type="term" value="P:electron transport chain"/>
    <property type="evidence" value="ECO:0007669"/>
    <property type="project" value="InterPro"/>
</dbReference>
<evidence type="ECO:0000256" key="10">
    <source>
        <dbReference type="ARBA" id="ARBA00023136"/>
    </source>
</evidence>
<evidence type="ECO:0000256" key="3">
    <source>
        <dbReference type="ARBA" id="ARBA00015796"/>
    </source>
</evidence>
<evidence type="ECO:0000256" key="11">
    <source>
        <dbReference type="RuleBase" id="RU367010"/>
    </source>
</evidence>
<keyword evidence="13" id="KW-1185">Reference proteome</keyword>
<evidence type="ECO:0000256" key="4">
    <source>
        <dbReference type="ARBA" id="ARBA00022448"/>
    </source>
</evidence>
<dbReference type="Proteomes" id="UP001154078">
    <property type="component" value="Chromosome 2"/>
</dbReference>
<dbReference type="GO" id="GO:0005743">
    <property type="term" value="C:mitochondrial inner membrane"/>
    <property type="evidence" value="ECO:0007669"/>
    <property type="project" value="UniProtKB-SubCell"/>
</dbReference>
<keyword evidence="9 11" id="KW-0496">Mitochondrion</keyword>
<name>A0A9P0AXF4_BRAAE</name>
<comment type="similarity">
    <text evidence="2 11">Belongs to the complex I NDUFS4 subunit family.</text>
</comment>
<evidence type="ECO:0000256" key="6">
    <source>
        <dbReference type="ARBA" id="ARBA00022792"/>
    </source>
</evidence>
<keyword evidence="10 11" id="KW-0472">Membrane</keyword>
<evidence type="ECO:0000256" key="8">
    <source>
        <dbReference type="ARBA" id="ARBA00022982"/>
    </source>
</evidence>